<gene>
    <name evidence="1" type="ordered locus">BURPS1106A_0484</name>
</gene>
<dbReference type="HOGENOM" id="CLU_3306106_0_0_4"/>
<dbReference type="EMBL" id="CP000572">
    <property type="protein sequence ID" value="ABN88814.1"/>
    <property type="molecule type" value="Genomic_DNA"/>
</dbReference>
<evidence type="ECO:0000313" key="2">
    <source>
        <dbReference type="Proteomes" id="UP000006738"/>
    </source>
</evidence>
<protein>
    <submittedName>
        <fullName evidence="1">Uncharacterized protein</fullName>
    </submittedName>
</protein>
<reference evidence="1 2" key="1">
    <citation type="submission" date="2007-02" db="EMBL/GenBank/DDBJ databases">
        <authorList>
            <person name="DeShazer D."/>
            <person name="Woods D.E."/>
            <person name="Nierman W.C."/>
        </authorList>
    </citation>
    <scope>NUCLEOTIDE SEQUENCE [LARGE SCALE GENOMIC DNA]</scope>
    <source>
        <strain evidence="1 2">1106a</strain>
    </source>
</reference>
<proteinExistence type="predicted"/>
<accession>A3NQZ6</accession>
<name>A3NQZ6_BURP0</name>
<sequence length="39" mass="4239">MPSGIAPKIDMPRPRRGCGAPIAMAHARRVLADSRARRV</sequence>
<dbReference type="AlphaFoldDB" id="A3NQZ6"/>
<organism evidence="1 2">
    <name type="scientific">Burkholderia pseudomallei (strain 1106a)</name>
    <dbReference type="NCBI Taxonomy" id="357348"/>
    <lineage>
        <taxon>Bacteria</taxon>
        <taxon>Pseudomonadati</taxon>
        <taxon>Pseudomonadota</taxon>
        <taxon>Betaproteobacteria</taxon>
        <taxon>Burkholderiales</taxon>
        <taxon>Burkholderiaceae</taxon>
        <taxon>Burkholderia</taxon>
        <taxon>pseudomallei group</taxon>
    </lineage>
</organism>
<evidence type="ECO:0000313" key="1">
    <source>
        <dbReference type="EMBL" id="ABN88814.1"/>
    </source>
</evidence>
<dbReference type="Proteomes" id="UP000006738">
    <property type="component" value="Chromosome I"/>
</dbReference>
<dbReference type="KEGG" id="bpl:BURPS1106A_0484"/>